<keyword evidence="1" id="KW-0472">Membrane</keyword>
<proteinExistence type="predicted"/>
<organism evidence="2 3">
    <name type="scientific">Sedimentibacter saalensis</name>
    <dbReference type="NCBI Taxonomy" id="130788"/>
    <lineage>
        <taxon>Bacteria</taxon>
        <taxon>Bacillati</taxon>
        <taxon>Bacillota</taxon>
        <taxon>Tissierellia</taxon>
        <taxon>Sedimentibacter</taxon>
    </lineage>
</organism>
<sequence>MEFAGQGKQEQSVENKYAAEKRRKTCDDFLVKSKQPFINKIFAFLLNVLLWLYMAVIIYFFLSAVLDYNDYYIGLLKISFNMSNHDIRMFLIKSFVYFSIFFTILMSWKYYNKIRYGSLNRRSKPLKTTDEDMMNLNLIDLQVYNILKKDKVIIFEKNPIRELERRSN</sequence>
<evidence type="ECO:0000313" key="2">
    <source>
        <dbReference type="EMBL" id="TWH81415.1"/>
    </source>
</evidence>
<dbReference type="EMBL" id="VLKH01000003">
    <property type="protein sequence ID" value="TWH81415.1"/>
    <property type="molecule type" value="Genomic_DNA"/>
</dbReference>
<dbReference type="Proteomes" id="UP000315343">
    <property type="component" value="Unassembled WGS sequence"/>
</dbReference>
<keyword evidence="1" id="KW-0812">Transmembrane</keyword>
<keyword evidence="1" id="KW-1133">Transmembrane helix</keyword>
<evidence type="ECO:0000313" key="3">
    <source>
        <dbReference type="Proteomes" id="UP000315343"/>
    </source>
</evidence>
<dbReference type="RefSeq" id="WP_145081150.1">
    <property type="nucleotide sequence ID" value="NZ_JAYFNS010000011.1"/>
</dbReference>
<reference evidence="2 3" key="1">
    <citation type="submission" date="2019-07" db="EMBL/GenBank/DDBJ databases">
        <title>Genomic Encyclopedia of Type Strains, Phase I: the one thousand microbial genomes (KMG-I) project.</title>
        <authorList>
            <person name="Kyrpides N."/>
        </authorList>
    </citation>
    <scope>NUCLEOTIDE SEQUENCE [LARGE SCALE GENOMIC DNA]</scope>
    <source>
        <strain evidence="2 3">DSM 13558</strain>
    </source>
</reference>
<comment type="caution">
    <text evidence="2">The sequence shown here is derived from an EMBL/GenBank/DDBJ whole genome shotgun (WGS) entry which is preliminary data.</text>
</comment>
<name>A0A562JF30_9FIRM</name>
<keyword evidence="3" id="KW-1185">Reference proteome</keyword>
<dbReference type="OrthoDB" id="2357082at2"/>
<protein>
    <submittedName>
        <fullName evidence="2">Biofilm PGA synthesis protein PgaD</fullName>
    </submittedName>
</protein>
<evidence type="ECO:0000256" key="1">
    <source>
        <dbReference type="SAM" id="Phobius"/>
    </source>
</evidence>
<dbReference type="AlphaFoldDB" id="A0A562JF30"/>
<accession>A0A562JF30</accession>
<feature type="transmembrane region" description="Helical" evidence="1">
    <location>
        <begin position="90"/>
        <end position="111"/>
    </location>
</feature>
<feature type="transmembrane region" description="Helical" evidence="1">
    <location>
        <begin position="41"/>
        <end position="62"/>
    </location>
</feature>
<gene>
    <name evidence="2" type="ORF">LY60_01159</name>
</gene>